<reference evidence="3" key="1">
    <citation type="submission" date="2021-02" db="EMBL/GenBank/DDBJ databases">
        <authorList>
            <person name="Nowell W R."/>
        </authorList>
    </citation>
    <scope>NUCLEOTIDE SEQUENCE</scope>
</reference>
<evidence type="ECO:0000313" key="5">
    <source>
        <dbReference type="EMBL" id="CAF1061217.1"/>
    </source>
</evidence>
<gene>
    <name evidence="5" type="ORF">JXQ802_LOCUS17178</name>
    <name evidence="6" type="ORF">JXQ802_LOCUS17558</name>
    <name evidence="1" type="ORF">PYM288_LOCUS12417</name>
    <name evidence="3" type="ORF">RFH988_LOCUS16704</name>
    <name evidence="4" type="ORF">SEV965_LOCUS13683</name>
    <name evidence="2" type="ORF">ZHD862_LOCUS14617</name>
</gene>
<comment type="caution">
    <text evidence="3">The sequence shown here is derived from an EMBL/GenBank/DDBJ whole genome shotgun (WGS) entry which is preliminary data.</text>
</comment>
<organism evidence="3 8">
    <name type="scientific">Rotaria sordida</name>
    <dbReference type="NCBI Taxonomy" id="392033"/>
    <lineage>
        <taxon>Eukaryota</taxon>
        <taxon>Metazoa</taxon>
        <taxon>Spiralia</taxon>
        <taxon>Gnathifera</taxon>
        <taxon>Rotifera</taxon>
        <taxon>Eurotatoria</taxon>
        <taxon>Bdelloidea</taxon>
        <taxon>Philodinida</taxon>
        <taxon>Philodinidae</taxon>
        <taxon>Rotaria</taxon>
    </lineage>
</organism>
<evidence type="ECO:0000313" key="1">
    <source>
        <dbReference type="EMBL" id="CAF0956850.1"/>
    </source>
</evidence>
<keyword evidence="7" id="KW-1185">Reference proteome</keyword>
<evidence type="ECO:0000313" key="3">
    <source>
        <dbReference type="EMBL" id="CAF1050443.1"/>
    </source>
</evidence>
<protein>
    <submittedName>
        <fullName evidence="3">Uncharacterized protein</fullName>
    </submittedName>
</protein>
<dbReference type="EMBL" id="CAJNOO010000865">
    <property type="protein sequence ID" value="CAF1050443.1"/>
    <property type="molecule type" value="Genomic_DNA"/>
</dbReference>
<dbReference type="AlphaFoldDB" id="A0A814KBQ5"/>
<proteinExistence type="predicted"/>
<evidence type="ECO:0000313" key="6">
    <source>
        <dbReference type="EMBL" id="CAF1068560.1"/>
    </source>
</evidence>
<dbReference type="EMBL" id="CAJNOU010000655">
    <property type="protein sequence ID" value="CAF1057759.1"/>
    <property type="molecule type" value="Genomic_DNA"/>
</dbReference>
<dbReference type="Proteomes" id="UP000663870">
    <property type="component" value="Unassembled WGS sequence"/>
</dbReference>
<dbReference type="EMBL" id="CAJNOH010000230">
    <property type="protein sequence ID" value="CAF0956850.1"/>
    <property type="molecule type" value="Genomic_DNA"/>
</dbReference>
<dbReference type="EMBL" id="CAJNOL010000447">
    <property type="protein sequence ID" value="CAF1068560.1"/>
    <property type="molecule type" value="Genomic_DNA"/>
</dbReference>
<name>A0A814KBQ5_9BILA</name>
<evidence type="ECO:0000313" key="7">
    <source>
        <dbReference type="Proteomes" id="UP000663870"/>
    </source>
</evidence>
<evidence type="ECO:0000313" key="8">
    <source>
        <dbReference type="Proteomes" id="UP000663882"/>
    </source>
</evidence>
<sequence>MNNNSMATRSGFHVQYSNQYKYAYDPSPQLSINFSRPKPPSYSRAPWNVTKWIDPIEPQNRYNQRR</sequence>
<dbReference type="EMBL" id="CAJNOL010000430">
    <property type="protein sequence ID" value="CAF1061217.1"/>
    <property type="molecule type" value="Genomic_DNA"/>
</dbReference>
<dbReference type="EMBL" id="CAJNOT010000640">
    <property type="protein sequence ID" value="CAF1042447.1"/>
    <property type="molecule type" value="Genomic_DNA"/>
</dbReference>
<dbReference type="Proteomes" id="UP000663864">
    <property type="component" value="Unassembled WGS sequence"/>
</dbReference>
<dbReference type="OrthoDB" id="10060143at2759"/>
<dbReference type="Proteomes" id="UP000663882">
    <property type="component" value="Unassembled WGS sequence"/>
</dbReference>
<dbReference type="Proteomes" id="UP000663854">
    <property type="component" value="Unassembled WGS sequence"/>
</dbReference>
<accession>A0A814KBQ5</accession>
<evidence type="ECO:0000313" key="2">
    <source>
        <dbReference type="EMBL" id="CAF1042447.1"/>
    </source>
</evidence>
<evidence type="ECO:0000313" key="4">
    <source>
        <dbReference type="EMBL" id="CAF1057759.1"/>
    </source>
</evidence>
<dbReference type="Proteomes" id="UP000663889">
    <property type="component" value="Unassembled WGS sequence"/>
</dbReference>